<feature type="domain" description="Kinesin motor" evidence="10">
    <location>
        <begin position="1"/>
        <end position="135"/>
    </location>
</feature>
<evidence type="ECO:0000256" key="4">
    <source>
        <dbReference type="ARBA" id="ARBA00022840"/>
    </source>
</evidence>
<dbReference type="SUPFAM" id="SSF52540">
    <property type="entry name" value="P-loop containing nucleoside triphosphate hydrolases"/>
    <property type="match status" value="1"/>
</dbReference>
<dbReference type="OrthoDB" id="3176171at2759"/>
<evidence type="ECO:0000256" key="1">
    <source>
        <dbReference type="ARBA" id="ARBA00004496"/>
    </source>
</evidence>
<keyword evidence="2" id="KW-0963">Cytoplasm</keyword>
<keyword evidence="12" id="KW-1185">Reference proteome</keyword>
<proteinExistence type="inferred from homology"/>
<dbReference type="InterPro" id="IPR027640">
    <property type="entry name" value="Kinesin-like_fam"/>
</dbReference>
<evidence type="ECO:0000313" key="12">
    <source>
        <dbReference type="Proteomes" id="UP000053237"/>
    </source>
</evidence>
<protein>
    <recommendedName>
        <fullName evidence="7">Kinesin-like protein</fullName>
    </recommendedName>
</protein>
<evidence type="ECO:0000256" key="6">
    <source>
        <dbReference type="PROSITE-ProRule" id="PRU00283"/>
    </source>
</evidence>
<keyword evidence="7" id="KW-0505">Motor protein</keyword>
<dbReference type="GO" id="GO:0005874">
    <property type="term" value="C:microtubule"/>
    <property type="evidence" value="ECO:0007669"/>
    <property type="project" value="UniProtKB-KW"/>
</dbReference>
<evidence type="ECO:0000256" key="3">
    <source>
        <dbReference type="ARBA" id="ARBA00022741"/>
    </source>
</evidence>
<dbReference type="Pfam" id="PF00225">
    <property type="entry name" value="Kinesin"/>
    <property type="match status" value="1"/>
</dbReference>
<evidence type="ECO:0000256" key="9">
    <source>
        <dbReference type="SAM" id="MobiDB-lite"/>
    </source>
</evidence>
<evidence type="ECO:0000256" key="5">
    <source>
        <dbReference type="ARBA" id="ARBA00023054"/>
    </source>
</evidence>
<evidence type="ECO:0000256" key="8">
    <source>
        <dbReference type="SAM" id="Coils"/>
    </source>
</evidence>
<dbReference type="PROSITE" id="PS00411">
    <property type="entry name" value="KINESIN_MOTOR_1"/>
    <property type="match status" value="1"/>
</dbReference>
<keyword evidence="7" id="KW-0493">Microtubule</keyword>
<evidence type="ECO:0000313" key="11">
    <source>
        <dbReference type="EMBL" id="CCI48644.1"/>
    </source>
</evidence>
<feature type="region of interest" description="Disordered" evidence="9">
    <location>
        <begin position="478"/>
        <end position="506"/>
    </location>
</feature>
<comment type="caution">
    <text evidence="6">Lacks conserved residue(s) required for the propagation of feature annotation.</text>
</comment>
<name>A0A024GPC4_9STRA</name>
<dbReference type="GO" id="GO:0003777">
    <property type="term" value="F:microtubule motor activity"/>
    <property type="evidence" value="ECO:0007669"/>
    <property type="project" value="InterPro"/>
</dbReference>
<dbReference type="PRINTS" id="PR00380">
    <property type="entry name" value="KINESINHEAVY"/>
</dbReference>
<dbReference type="InterPro" id="IPR019821">
    <property type="entry name" value="Kinesin_motor_CS"/>
</dbReference>
<dbReference type="EMBL" id="CAIX01000240">
    <property type="protein sequence ID" value="CCI48644.1"/>
    <property type="molecule type" value="Genomic_DNA"/>
</dbReference>
<feature type="compositionally biased region" description="Low complexity" evidence="9">
    <location>
        <begin position="484"/>
        <end position="496"/>
    </location>
</feature>
<dbReference type="STRING" id="65357.A0A024GPC4"/>
<dbReference type="GO" id="GO:0005737">
    <property type="term" value="C:cytoplasm"/>
    <property type="evidence" value="ECO:0007669"/>
    <property type="project" value="UniProtKB-SubCell"/>
</dbReference>
<dbReference type="InterPro" id="IPR001752">
    <property type="entry name" value="Kinesin_motor_dom"/>
</dbReference>
<dbReference type="Gene3D" id="3.40.850.10">
    <property type="entry name" value="Kinesin motor domain"/>
    <property type="match status" value="1"/>
</dbReference>
<accession>A0A024GPC4</accession>
<comment type="caution">
    <text evidence="11">The sequence shown here is derived from an EMBL/GenBank/DDBJ whole genome shotgun (WGS) entry which is preliminary data.</text>
</comment>
<dbReference type="GO" id="GO:0051231">
    <property type="term" value="P:spindle elongation"/>
    <property type="evidence" value="ECO:0007669"/>
    <property type="project" value="TreeGrafter"/>
</dbReference>
<dbReference type="GO" id="GO:0007018">
    <property type="term" value="P:microtubule-based movement"/>
    <property type="evidence" value="ECO:0007669"/>
    <property type="project" value="InterPro"/>
</dbReference>
<feature type="coiled-coil region" evidence="8">
    <location>
        <begin position="210"/>
        <end position="237"/>
    </location>
</feature>
<keyword evidence="4 7" id="KW-0067">ATP-binding</keyword>
<evidence type="ECO:0000259" key="10">
    <source>
        <dbReference type="PROSITE" id="PS50067"/>
    </source>
</evidence>
<feature type="compositionally biased region" description="Polar residues" evidence="9">
    <location>
        <begin position="176"/>
        <end position="191"/>
    </location>
</feature>
<dbReference type="GO" id="GO:0008017">
    <property type="term" value="F:microtubule binding"/>
    <property type="evidence" value="ECO:0007669"/>
    <property type="project" value="InterPro"/>
</dbReference>
<sequence>MAATKMNERSSRSHSVLLVTLSQKNVDTGVVKSGKLYLVDLAGSEMVRRTEAAGRRLEEAKMINRSLSTLGNVIHNLTDPKMNHVPYRNSTLTRILQDSFGGNSRTTLIVNISCSVWDSTETLSTLRFGTRAKKIKNQAVINERKSADDLMDIVTMLQRDLQLERNRVDLLKNRLETSTPHENVSASSDQGRSGMRSVPTSAHETAMSSEASTIEAMQQLQKKFKKLEEEYLKVQLESDRRGLEIQDLKARLDSKAQSMESFKFSCKEADKENKRIVARLECSLKTKDSQYSVLQSDHKQLEFKHKELTNHAEKLQQQVDMLSSQGVNRSSLYDIAELQSPGAGVKGKESEYLHAMQQKLVHLVAVQRQLLGKVAASEKNTKEAKRKVTVCDDRIKELRASNRRITERLRKEAEKHVEELIRLRGHISDFQGAQDAHLQSYGHMEEPFIRALRGGGAEGQVDSMEHPRQWDDEVRPIRRGSQCSSTSATSEESLAEVMRIHSDQRL</sequence>
<evidence type="ECO:0000256" key="7">
    <source>
        <dbReference type="RuleBase" id="RU000394"/>
    </source>
</evidence>
<feature type="region of interest" description="Disordered" evidence="9">
    <location>
        <begin position="174"/>
        <end position="198"/>
    </location>
</feature>
<dbReference type="InterPro" id="IPR036961">
    <property type="entry name" value="Kinesin_motor_dom_sf"/>
</dbReference>
<dbReference type="GO" id="GO:0007052">
    <property type="term" value="P:mitotic spindle organization"/>
    <property type="evidence" value="ECO:0007669"/>
    <property type="project" value="TreeGrafter"/>
</dbReference>
<dbReference type="Proteomes" id="UP000053237">
    <property type="component" value="Unassembled WGS sequence"/>
</dbReference>
<dbReference type="InParanoid" id="A0A024GPC4"/>
<dbReference type="PANTHER" id="PTHR47969:SF15">
    <property type="entry name" value="CHROMOSOME-ASSOCIATED KINESIN KIF4A-RELATED"/>
    <property type="match status" value="1"/>
</dbReference>
<dbReference type="GO" id="GO:0005875">
    <property type="term" value="C:microtubule associated complex"/>
    <property type="evidence" value="ECO:0007669"/>
    <property type="project" value="TreeGrafter"/>
</dbReference>
<evidence type="ECO:0000256" key="2">
    <source>
        <dbReference type="ARBA" id="ARBA00022490"/>
    </source>
</evidence>
<keyword evidence="5 8" id="KW-0175">Coiled coil</keyword>
<reference evidence="11 12" key="1">
    <citation type="submission" date="2012-05" db="EMBL/GenBank/DDBJ databases">
        <title>Recombination and specialization in a pathogen metapopulation.</title>
        <authorList>
            <person name="Gardiner A."/>
            <person name="Kemen E."/>
            <person name="Schultz-Larsen T."/>
            <person name="MacLean D."/>
            <person name="Van Oosterhout C."/>
            <person name="Jones J.D.G."/>
        </authorList>
    </citation>
    <scope>NUCLEOTIDE SEQUENCE [LARGE SCALE GENOMIC DNA]</scope>
    <source>
        <strain evidence="11 12">Ac Nc2</strain>
    </source>
</reference>
<comment type="subcellular location">
    <subcellularLocation>
        <location evidence="1">Cytoplasm</location>
    </subcellularLocation>
</comment>
<dbReference type="GO" id="GO:0005524">
    <property type="term" value="F:ATP binding"/>
    <property type="evidence" value="ECO:0007669"/>
    <property type="project" value="UniProtKB-KW"/>
</dbReference>
<keyword evidence="3 7" id="KW-0547">Nucleotide-binding</keyword>
<dbReference type="InterPro" id="IPR027417">
    <property type="entry name" value="P-loop_NTPase"/>
</dbReference>
<dbReference type="PANTHER" id="PTHR47969">
    <property type="entry name" value="CHROMOSOME-ASSOCIATED KINESIN KIF4A-RELATED"/>
    <property type="match status" value="1"/>
</dbReference>
<comment type="similarity">
    <text evidence="6 7">Belongs to the TRAFAC class myosin-kinesin ATPase superfamily. Kinesin family.</text>
</comment>
<gene>
    <name evidence="11" type="ORF">BN9_098320</name>
</gene>
<dbReference type="SMART" id="SM00129">
    <property type="entry name" value="KISc"/>
    <property type="match status" value="1"/>
</dbReference>
<dbReference type="AlphaFoldDB" id="A0A024GPC4"/>
<organism evidence="11 12">
    <name type="scientific">Albugo candida</name>
    <dbReference type="NCBI Taxonomy" id="65357"/>
    <lineage>
        <taxon>Eukaryota</taxon>
        <taxon>Sar</taxon>
        <taxon>Stramenopiles</taxon>
        <taxon>Oomycota</taxon>
        <taxon>Peronosporomycetes</taxon>
        <taxon>Albuginales</taxon>
        <taxon>Albuginaceae</taxon>
        <taxon>Albugo</taxon>
    </lineage>
</organism>
<dbReference type="PROSITE" id="PS50067">
    <property type="entry name" value="KINESIN_MOTOR_2"/>
    <property type="match status" value="1"/>
</dbReference>
<feature type="coiled-coil region" evidence="8">
    <location>
        <begin position="298"/>
        <end position="325"/>
    </location>
</feature>